<dbReference type="GO" id="GO:0016020">
    <property type="term" value="C:membrane"/>
    <property type="evidence" value="ECO:0007669"/>
    <property type="project" value="UniProtKB-SubCell"/>
</dbReference>
<dbReference type="InterPro" id="IPR024766">
    <property type="entry name" value="Znf_RING_H2"/>
</dbReference>
<feature type="region of interest" description="Disordered" evidence="11">
    <location>
        <begin position="122"/>
        <end position="182"/>
    </location>
</feature>
<dbReference type="SMART" id="SM00184">
    <property type="entry name" value="RING"/>
    <property type="match status" value="1"/>
</dbReference>
<gene>
    <name evidence="13" type="ORF">CCAE0312_LOCUS6537</name>
</gene>
<dbReference type="Gene3D" id="3.30.40.10">
    <property type="entry name" value="Zinc/RING finger domain, C3HC4 (zinc finger)"/>
    <property type="match status" value="1"/>
</dbReference>
<evidence type="ECO:0000256" key="7">
    <source>
        <dbReference type="ARBA" id="ARBA00022833"/>
    </source>
</evidence>
<keyword evidence="6" id="KW-0833">Ubl conjugation pathway</keyword>
<feature type="compositionally biased region" description="Polar residues" evidence="11">
    <location>
        <begin position="169"/>
        <end position="182"/>
    </location>
</feature>
<dbReference type="AlphaFoldDB" id="A0A7S1TEV2"/>
<dbReference type="Pfam" id="PF12678">
    <property type="entry name" value="zf-rbx1"/>
    <property type="match status" value="1"/>
</dbReference>
<evidence type="ECO:0000256" key="2">
    <source>
        <dbReference type="ARBA" id="ARBA00004906"/>
    </source>
</evidence>
<keyword evidence="9" id="KW-0472">Membrane</keyword>
<name>A0A7S1TEV2_9RHOD</name>
<accession>A0A7S1TEV2</accession>
<dbReference type="InterPro" id="IPR013083">
    <property type="entry name" value="Znf_RING/FYVE/PHD"/>
</dbReference>
<feature type="domain" description="RING-type" evidence="12">
    <location>
        <begin position="31"/>
        <end position="96"/>
    </location>
</feature>
<comment type="pathway">
    <text evidence="2">Protein modification; protein ubiquitination.</text>
</comment>
<dbReference type="EMBL" id="HBGH01011767">
    <property type="protein sequence ID" value="CAD9234448.1"/>
    <property type="molecule type" value="Transcribed_RNA"/>
</dbReference>
<keyword evidence="5 10" id="KW-0863">Zinc-finger</keyword>
<dbReference type="PANTHER" id="PTHR46539">
    <property type="entry name" value="E3 UBIQUITIN-PROTEIN LIGASE ATL42"/>
    <property type="match status" value="1"/>
</dbReference>
<evidence type="ECO:0000313" key="13">
    <source>
        <dbReference type="EMBL" id="CAD9234448.1"/>
    </source>
</evidence>
<proteinExistence type="predicted"/>
<keyword evidence="4" id="KW-0479">Metal-binding</keyword>
<evidence type="ECO:0000256" key="10">
    <source>
        <dbReference type="PROSITE-ProRule" id="PRU00175"/>
    </source>
</evidence>
<keyword evidence="7" id="KW-0862">Zinc</keyword>
<evidence type="ECO:0000256" key="11">
    <source>
        <dbReference type="SAM" id="MobiDB-lite"/>
    </source>
</evidence>
<sequence length="182" mass="20271">MRSDDISDLLRRCRWRNDVPEDVDRVPGDCCSICLEDLDRVEHEVECHQETPRDDFYQGTGSEGVVVLPRCLHAFHTKCVRRYLRSGTRHTCPLCQNDIAASYREEVAEQLGARLKQGIPSDAICPPPISGDASAEEELPESLICRADSDVSDGTPDGHEEDERPRMGTRSSSKEGNAVDTS</sequence>
<evidence type="ECO:0000256" key="4">
    <source>
        <dbReference type="ARBA" id="ARBA00022723"/>
    </source>
</evidence>
<keyword evidence="3" id="KW-0812">Transmembrane</keyword>
<comment type="subcellular location">
    <subcellularLocation>
        <location evidence="1">Membrane</location>
    </subcellularLocation>
</comment>
<dbReference type="PANTHER" id="PTHR46539:SF9">
    <property type="entry name" value="RING-H2 FINGER PROTEIN ATL56"/>
    <property type="match status" value="1"/>
</dbReference>
<dbReference type="PROSITE" id="PS50089">
    <property type="entry name" value="ZF_RING_2"/>
    <property type="match status" value="1"/>
</dbReference>
<evidence type="ECO:0000256" key="9">
    <source>
        <dbReference type="ARBA" id="ARBA00023136"/>
    </source>
</evidence>
<evidence type="ECO:0000256" key="6">
    <source>
        <dbReference type="ARBA" id="ARBA00022786"/>
    </source>
</evidence>
<dbReference type="InterPro" id="IPR001841">
    <property type="entry name" value="Znf_RING"/>
</dbReference>
<evidence type="ECO:0000256" key="8">
    <source>
        <dbReference type="ARBA" id="ARBA00022989"/>
    </source>
</evidence>
<organism evidence="13">
    <name type="scientific">Compsopogon caeruleus</name>
    <dbReference type="NCBI Taxonomy" id="31354"/>
    <lineage>
        <taxon>Eukaryota</taxon>
        <taxon>Rhodophyta</taxon>
        <taxon>Compsopogonophyceae</taxon>
        <taxon>Compsopogonales</taxon>
        <taxon>Compsopogonaceae</taxon>
        <taxon>Compsopogon</taxon>
    </lineage>
</organism>
<evidence type="ECO:0000256" key="3">
    <source>
        <dbReference type="ARBA" id="ARBA00022692"/>
    </source>
</evidence>
<evidence type="ECO:0000259" key="12">
    <source>
        <dbReference type="PROSITE" id="PS50089"/>
    </source>
</evidence>
<feature type="compositionally biased region" description="Basic and acidic residues" evidence="11">
    <location>
        <begin position="156"/>
        <end position="166"/>
    </location>
</feature>
<evidence type="ECO:0000256" key="5">
    <source>
        <dbReference type="ARBA" id="ARBA00022771"/>
    </source>
</evidence>
<dbReference type="SUPFAM" id="SSF57850">
    <property type="entry name" value="RING/U-box"/>
    <property type="match status" value="1"/>
</dbReference>
<evidence type="ECO:0000256" key="1">
    <source>
        <dbReference type="ARBA" id="ARBA00004370"/>
    </source>
</evidence>
<protein>
    <recommendedName>
        <fullName evidence="12">RING-type domain-containing protein</fullName>
    </recommendedName>
</protein>
<reference evidence="13" key="1">
    <citation type="submission" date="2021-01" db="EMBL/GenBank/DDBJ databases">
        <authorList>
            <person name="Corre E."/>
            <person name="Pelletier E."/>
            <person name="Niang G."/>
            <person name="Scheremetjew M."/>
            <person name="Finn R."/>
            <person name="Kale V."/>
            <person name="Holt S."/>
            <person name="Cochrane G."/>
            <person name="Meng A."/>
            <person name="Brown T."/>
            <person name="Cohen L."/>
        </authorList>
    </citation>
    <scope>NUCLEOTIDE SEQUENCE</scope>
    <source>
        <strain evidence="13">SAG 36.94</strain>
    </source>
</reference>
<keyword evidence="8" id="KW-1133">Transmembrane helix</keyword>
<dbReference type="GO" id="GO:0008270">
    <property type="term" value="F:zinc ion binding"/>
    <property type="evidence" value="ECO:0007669"/>
    <property type="project" value="UniProtKB-KW"/>
</dbReference>